<evidence type="ECO:0000256" key="5">
    <source>
        <dbReference type="ARBA" id="ARBA00023136"/>
    </source>
</evidence>
<protein>
    <recommendedName>
        <fullName evidence="9">ATP synthase I</fullName>
    </recommendedName>
</protein>
<proteinExistence type="predicted"/>
<evidence type="ECO:0000256" key="4">
    <source>
        <dbReference type="ARBA" id="ARBA00022989"/>
    </source>
</evidence>
<evidence type="ECO:0000256" key="3">
    <source>
        <dbReference type="ARBA" id="ARBA00022692"/>
    </source>
</evidence>
<evidence type="ECO:0000313" key="7">
    <source>
        <dbReference type="EMBL" id="KFN48783.1"/>
    </source>
</evidence>
<dbReference type="InterPro" id="IPR006311">
    <property type="entry name" value="TAT_signal"/>
</dbReference>
<dbReference type="STRING" id="1121013.GCA_000426365_02662"/>
<dbReference type="AlphaFoldDB" id="A0A091B7Z4"/>
<gene>
    <name evidence="7" type="ORF">P873_13305</name>
</gene>
<dbReference type="GO" id="GO:0005886">
    <property type="term" value="C:plasma membrane"/>
    <property type="evidence" value="ECO:0007669"/>
    <property type="project" value="UniProtKB-SubCell"/>
</dbReference>
<dbReference type="PROSITE" id="PS51318">
    <property type="entry name" value="TAT"/>
    <property type="match status" value="1"/>
</dbReference>
<keyword evidence="8" id="KW-1185">Reference proteome</keyword>
<feature type="transmembrane region" description="Helical" evidence="6">
    <location>
        <begin position="73"/>
        <end position="94"/>
    </location>
</feature>
<evidence type="ECO:0008006" key="9">
    <source>
        <dbReference type="Google" id="ProtNLM"/>
    </source>
</evidence>
<evidence type="ECO:0000256" key="6">
    <source>
        <dbReference type="SAM" id="Phobius"/>
    </source>
</evidence>
<feature type="transmembrane region" description="Helical" evidence="6">
    <location>
        <begin position="100"/>
        <end position="120"/>
    </location>
</feature>
<keyword evidence="3 6" id="KW-0812">Transmembrane</keyword>
<evidence type="ECO:0000256" key="2">
    <source>
        <dbReference type="ARBA" id="ARBA00022475"/>
    </source>
</evidence>
<dbReference type="Proteomes" id="UP000029391">
    <property type="component" value="Unassembled WGS sequence"/>
</dbReference>
<evidence type="ECO:0000313" key="8">
    <source>
        <dbReference type="Proteomes" id="UP000029391"/>
    </source>
</evidence>
<keyword evidence="2" id="KW-1003">Cell membrane</keyword>
<dbReference type="EMBL" id="AWXU01000048">
    <property type="protein sequence ID" value="KFN48783.1"/>
    <property type="molecule type" value="Genomic_DNA"/>
</dbReference>
<comment type="caution">
    <text evidence="7">The sequence shown here is derived from an EMBL/GenBank/DDBJ whole genome shotgun (WGS) entry which is preliminary data.</text>
</comment>
<reference evidence="7 8" key="1">
    <citation type="submission" date="2013-09" db="EMBL/GenBank/DDBJ databases">
        <title>Genome sequencing of Arenimonas composti.</title>
        <authorList>
            <person name="Chen F."/>
            <person name="Wang G."/>
        </authorList>
    </citation>
    <scope>NUCLEOTIDE SEQUENCE [LARGE SCALE GENOMIC DNA]</scope>
    <source>
        <strain evidence="7 8">TR7-09</strain>
    </source>
</reference>
<dbReference type="Pfam" id="PF03899">
    <property type="entry name" value="ATP-synt_I"/>
    <property type="match status" value="1"/>
</dbReference>
<organism evidence="7 8">
    <name type="scientific">Arenimonas composti TR7-09 = DSM 18010</name>
    <dbReference type="NCBI Taxonomy" id="1121013"/>
    <lineage>
        <taxon>Bacteria</taxon>
        <taxon>Pseudomonadati</taxon>
        <taxon>Pseudomonadota</taxon>
        <taxon>Gammaproteobacteria</taxon>
        <taxon>Lysobacterales</taxon>
        <taxon>Lysobacteraceae</taxon>
        <taxon>Arenimonas</taxon>
    </lineage>
</organism>
<name>A0A091B7Z4_9GAMM</name>
<sequence length="130" mass="13423">MSNSLASGRRIARRAALLQLAAGVLAAMVAGLVRDMDAAAGALSGATAAALGTEAMARVALGGGIQPARVIHLRMAVGMLLKWLLVIVVLYLAIVPWRLPPLAVLSGLVVAMLVFPLAHLPARSGEQKTR</sequence>
<keyword evidence="5 6" id="KW-0472">Membrane</keyword>
<comment type="subcellular location">
    <subcellularLocation>
        <location evidence="1">Cell membrane</location>
        <topology evidence="1">Multi-pass membrane protein</topology>
    </subcellularLocation>
</comment>
<evidence type="ECO:0000256" key="1">
    <source>
        <dbReference type="ARBA" id="ARBA00004651"/>
    </source>
</evidence>
<feature type="transmembrane region" description="Helical" evidence="6">
    <location>
        <begin position="41"/>
        <end position="61"/>
    </location>
</feature>
<keyword evidence="4 6" id="KW-1133">Transmembrane helix</keyword>
<dbReference type="RefSeq" id="WP_051240093.1">
    <property type="nucleotide sequence ID" value="NZ_AUFF01000011.1"/>
</dbReference>
<dbReference type="InterPro" id="IPR005598">
    <property type="entry name" value="ATP_synth_I"/>
</dbReference>
<accession>A0A091B7Z4</accession>